<evidence type="ECO:0000256" key="4">
    <source>
        <dbReference type="ARBA" id="ARBA00023136"/>
    </source>
</evidence>
<dbReference type="PANTHER" id="PTHR18945">
    <property type="entry name" value="NEUROTRANSMITTER GATED ION CHANNEL"/>
    <property type="match status" value="1"/>
</dbReference>
<dbReference type="GO" id="GO:0016020">
    <property type="term" value="C:membrane"/>
    <property type="evidence" value="ECO:0007669"/>
    <property type="project" value="UniProtKB-SubCell"/>
</dbReference>
<feature type="domain" description="Neurotransmitter-gated ion-channel ligand-binding" evidence="7">
    <location>
        <begin position="324"/>
        <end position="470"/>
    </location>
</feature>
<keyword evidence="4 5" id="KW-0472">Membrane</keyword>
<dbReference type="InterPro" id="IPR006202">
    <property type="entry name" value="Neur_chan_lig-bd"/>
</dbReference>
<evidence type="ECO:0000256" key="3">
    <source>
        <dbReference type="ARBA" id="ARBA00022989"/>
    </source>
</evidence>
<dbReference type="CDD" id="cd18989">
    <property type="entry name" value="LGIC_ECD_cation"/>
    <property type="match status" value="2"/>
</dbReference>
<evidence type="ECO:0000256" key="1">
    <source>
        <dbReference type="ARBA" id="ARBA00004370"/>
    </source>
</evidence>
<dbReference type="EMBL" id="VYZN01000017">
    <property type="protein sequence ID" value="KAE9538141.1"/>
    <property type="molecule type" value="Genomic_DNA"/>
</dbReference>
<evidence type="ECO:0000256" key="5">
    <source>
        <dbReference type="SAM" id="Phobius"/>
    </source>
</evidence>
<organism evidence="8 9">
    <name type="scientific">Aphis glycines</name>
    <name type="common">Soybean aphid</name>
    <dbReference type="NCBI Taxonomy" id="307491"/>
    <lineage>
        <taxon>Eukaryota</taxon>
        <taxon>Metazoa</taxon>
        <taxon>Ecdysozoa</taxon>
        <taxon>Arthropoda</taxon>
        <taxon>Hexapoda</taxon>
        <taxon>Insecta</taxon>
        <taxon>Pterygota</taxon>
        <taxon>Neoptera</taxon>
        <taxon>Paraneoptera</taxon>
        <taxon>Hemiptera</taxon>
        <taxon>Sternorrhyncha</taxon>
        <taxon>Aphidomorpha</taxon>
        <taxon>Aphidoidea</taxon>
        <taxon>Aphididae</taxon>
        <taxon>Aphidini</taxon>
        <taxon>Aphis</taxon>
        <taxon>Aphis</taxon>
    </lineage>
</organism>
<evidence type="ECO:0000256" key="2">
    <source>
        <dbReference type="ARBA" id="ARBA00022692"/>
    </source>
</evidence>
<dbReference type="InterPro" id="IPR006201">
    <property type="entry name" value="Neur_channel"/>
</dbReference>
<keyword evidence="2 5" id="KW-0812">Transmembrane</keyword>
<evidence type="ECO:0000259" key="7">
    <source>
        <dbReference type="Pfam" id="PF02931"/>
    </source>
</evidence>
<feature type="transmembrane region" description="Helical" evidence="5">
    <location>
        <begin position="215"/>
        <end position="233"/>
    </location>
</feature>
<dbReference type="SUPFAM" id="SSF90112">
    <property type="entry name" value="Neurotransmitter-gated ion-channel transmembrane pore"/>
    <property type="match status" value="1"/>
</dbReference>
<dbReference type="GO" id="GO:0005230">
    <property type="term" value="F:extracellular ligand-gated monoatomic ion channel activity"/>
    <property type="evidence" value="ECO:0007669"/>
    <property type="project" value="InterPro"/>
</dbReference>
<protein>
    <recommendedName>
        <fullName evidence="7">Neurotransmitter-gated ion-channel ligand-binding domain-containing protein</fullName>
    </recommendedName>
</protein>
<dbReference type="InterPro" id="IPR036734">
    <property type="entry name" value="Neur_chan_lig-bd_sf"/>
</dbReference>
<dbReference type="AlphaFoldDB" id="A0A6G0TSU7"/>
<feature type="transmembrane region" description="Helical" evidence="5">
    <location>
        <begin position="249"/>
        <end position="267"/>
    </location>
</feature>
<evidence type="ECO:0000256" key="6">
    <source>
        <dbReference type="SAM" id="SignalP"/>
    </source>
</evidence>
<dbReference type="Proteomes" id="UP000475862">
    <property type="component" value="Unassembled WGS sequence"/>
</dbReference>
<dbReference type="Pfam" id="PF02931">
    <property type="entry name" value="Neur_chan_LBD"/>
    <property type="match status" value="2"/>
</dbReference>
<dbReference type="OrthoDB" id="410315at2759"/>
<accession>A0A6G0TSU7</accession>
<reference evidence="8 9" key="1">
    <citation type="submission" date="2019-08" db="EMBL/GenBank/DDBJ databases">
        <title>The genome of the soybean aphid Biotype 1, its phylome, world population structure and adaptation to the North American continent.</title>
        <authorList>
            <person name="Giordano R."/>
            <person name="Donthu R.K."/>
            <person name="Hernandez A.G."/>
            <person name="Wright C.L."/>
            <person name="Zimin A.V."/>
        </authorList>
    </citation>
    <scope>NUCLEOTIDE SEQUENCE [LARGE SCALE GENOMIC DNA]</scope>
    <source>
        <tissue evidence="8">Whole aphids</tissue>
    </source>
</reference>
<dbReference type="InterPro" id="IPR036719">
    <property type="entry name" value="Neuro-gated_channel_TM_sf"/>
</dbReference>
<feature type="domain" description="Neurotransmitter-gated ion-channel ligand-binding" evidence="7">
    <location>
        <begin position="70"/>
        <end position="186"/>
    </location>
</feature>
<feature type="signal peptide" evidence="6">
    <location>
        <begin position="1"/>
        <end position="20"/>
    </location>
</feature>
<dbReference type="SUPFAM" id="SSF63712">
    <property type="entry name" value="Nicotinic receptor ligand binding domain-like"/>
    <property type="match status" value="2"/>
</dbReference>
<comment type="subcellular location">
    <subcellularLocation>
        <location evidence="1">Membrane</location>
    </subcellularLocation>
</comment>
<keyword evidence="9" id="KW-1185">Reference proteome</keyword>
<dbReference type="Gene3D" id="2.70.170.10">
    <property type="entry name" value="Neurotransmitter-gated ion-channel ligand-binding domain"/>
    <property type="match status" value="2"/>
</dbReference>
<dbReference type="GO" id="GO:0004888">
    <property type="term" value="F:transmembrane signaling receptor activity"/>
    <property type="evidence" value="ECO:0007669"/>
    <property type="project" value="InterPro"/>
</dbReference>
<keyword evidence="3 5" id="KW-1133">Transmembrane helix</keyword>
<gene>
    <name evidence="8" type="ORF">AGLY_006113</name>
</gene>
<keyword evidence="6" id="KW-0732">Signal</keyword>
<comment type="caution">
    <text evidence="8">The sequence shown here is derived from an EMBL/GenBank/DDBJ whole genome shotgun (WGS) entry which is preliminary data.</text>
</comment>
<feature type="transmembrane region" description="Helical" evidence="5">
    <location>
        <begin position="189"/>
        <end position="208"/>
    </location>
</feature>
<proteinExistence type="predicted"/>
<evidence type="ECO:0000313" key="9">
    <source>
        <dbReference type="Proteomes" id="UP000475862"/>
    </source>
</evidence>
<sequence length="499" mass="57871">MTDHLWLGLFLLTLATYCAAGDTNNSKLPDENITAGHELRKQLLKNYDKVVVPATNKKLVHMKVNTVFNSVELVWNDERLTWNPTDYDKINYITVEHHEIWHPDIMAYNNIDYNTIEDRYPLSMVRSTGEIMWVQPVKFRIHCQADMTYWPFDTQTGVLKIGSWVHSTNVINLTDTAHEIEVISPHSEWQILQVSSTALMNLLVFWLSLDDRCKLIISLFNALIVVVILQVLYSKIPLILSTVPLITTYYTYSFALTVSTAIISVMIKNMVITRKPLSKPISSIVQSRLIEFLTMKVNESSSNNRTENESNEIDLQYVERIIIVKPTNDETTALDVNMRILIKSAELNYEKSQMILSTWFIANWIDERLMWEPSEYDYVRSIIVDHREIWHPDIMAFNNVDANMEDDRTHVNSVVNRNGGVIWVEPVQYIIHCKTDTTNWPHDTQTGVLKLGSWLYLGRELNLTIDEDEGVGDLRLTIFRPTYIAHLQWRPTCMCILCQ</sequence>
<name>A0A6G0TSU7_APHGL</name>
<evidence type="ECO:0000313" key="8">
    <source>
        <dbReference type="EMBL" id="KAE9538141.1"/>
    </source>
</evidence>
<feature type="chain" id="PRO_5026104678" description="Neurotransmitter-gated ion-channel ligand-binding domain-containing protein" evidence="6">
    <location>
        <begin position="21"/>
        <end position="499"/>
    </location>
</feature>